<evidence type="ECO:0000313" key="1">
    <source>
        <dbReference type="EMBL" id="AHL23330.1"/>
    </source>
</evidence>
<dbReference type="eggNOG" id="arCOG13106">
    <property type="taxonomic scope" value="Archaea"/>
</dbReference>
<dbReference type="STRING" id="195522.BD01_1727"/>
<dbReference type="KEGG" id="tnu:BD01_1727"/>
<name>W8P715_9EURY</name>
<sequence>MAIEIKVPINGEELRRLLEGREKKKNWDKLFGIAKGLPEFREEDRVDVRI</sequence>
<dbReference type="AlphaFoldDB" id="W8P715"/>
<keyword evidence="2" id="KW-1185">Reference proteome</keyword>
<dbReference type="GeneID" id="54817794"/>
<dbReference type="EMBL" id="CP007264">
    <property type="protein sequence ID" value="AHL23330.1"/>
    <property type="molecule type" value="Genomic_DNA"/>
</dbReference>
<dbReference type="Proteomes" id="UP000019434">
    <property type="component" value="Chromosome"/>
</dbReference>
<gene>
    <name evidence="1" type="ORF">BD01_1727</name>
</gene>
<dbReference type="HOGENOM" id="CLU_3113273_0_0_2"/>
<accession>W8P715</accession>
<evidence type="ECO:0000313" key="2">
    <source>
        <dbReference type="Proteomes" id="UP000019434"/>
    </source>
</evidence>
<reference evidence="1 2" key="1">
    <citation type="submission" date="2014-02" db="EMBL/GenBank/DDBJ databases">
        <title>Genome Sequence of an Hyperthermophilic Archaeon, Thermococcus nautili 30-1, producing viral vesicles.</title>
        <authorList>
            <person name="Oberto J."/>
            <person name="Gaudin M."/>
            <person name="Cossu M."/>
            <person name="Gorlas A."/>
            <person name="Slesarev A."/>
            <person name="Marguet E."/>
            <person name="Forterre P."/>
        </authorList>
    </citation>
    <scope>NUCLEOTIDE SEQUENCE [LARGE SCALE GENOMIC DNA]</scope>
    <source>
        <strain evidence="1 2">30-1</strain>
    </source>
</reference>
<proteinExistence type="predicted"/>
<organism evidence="1 2">
    <name type="scientific">Thermococcus nautili</name>
    <dbReference type="NCBI Taxonomy" id="195522"/>
    <lineage>
        <taxon>Archaea</taxon>
        <taxon>Methanobacteriati</taxon>
        <taxon>Methanobacteriota</taxon>
        <taxon>Thermococci</taxon>
        <taxon>Thermococcales</taxon>
        <taxon>Thermococcaceae</taxon>
        <taxon>Thermococcus</taxon>
    </lineage>
</organism>
<dbReference type="RefSeq" id="WP_169730289.1">
    <property type="nucleotide sequence ID" value="NZ_CP007264.1"/>
</dbReference>
<protein>
    <submittedName>
        <fullName evidence="1">Uncharacterized protein</fullName>
    </submittedName>
</protein>